<dbReference type="STRING" id="83784.SAMN05192564_1011161"/>
<dbReference type="InterPro" id="IPR001867">
    <property type="entry name" value="OmpR/PhoB-type_DNA-bd"/>
</dbReference>
<dbReference type="GO" id="GO:0005829">
    <property type="term" value="C:cytosol"/>
    <property type="evidence" value="ECO:0007669"/>
    <property type="project" value="TreeGrafter"/>
</dbReference>
<dbReference type="InterPro" id="IPR016032">
    <property type="entry name" value="Sig_transdc_resp-reg_C-effctor"/>
</dbReference>
<reference evidence="9" key="1">
    <citation type="submission" date="2016-10" db="EMBL/GenBank/DDBJ databases">
        <authorList>
            <person name="Varghese N."/>
            <person name="Submissions S."/>
        </authorList>
    </citation>
    <scope>NUCLEOTIDE SEQUENCE [LARGE SCALE GENOMIC DNA]</scope>
    <source>
        <strain evidence="9">LMG 24000</strain>
    </source>
</reference>
<dbReference type="EMBL" id="FNRQ01000001">
    <property type="protein sequence ID" value="SEA34546.1"/>
    <property type="molecule type" value="Genomic_DNA"/>
</dbReference>
<dbReference type="GO" id="GO:0006355">
    <property type="term" value="P:regulation of DNA-templated transcription"/>
    <property type="evidence" value="ECO:0007669"/>
    <property type="project" value="InterPro"/>
</dbReference>
<evidence type="ECO:0000256" key="4">
    <source>
        <dbReference type="PROSITE-ProRule" id="PRU00169"/>
    </source>
</evidence>
<dbReference type="AlphaFoldDB" id="A0A1H4AF95"/>
<evidence type="ECO:0000313" key="8">
    <source>
        <dbReference type="EMBL" id="SEA34546.1"/>
    </source>
</evidence>
<protein>
    <submittedName>
        <fullName evidence="8">DNA-binding response regulator, OmpR family, contains REC and winged-helix (WHTH) domain</fullName>
    </submittedName>
</protein>
<dbReference type="Gene3D" id="3.40.50.2300">
    <property type="match status" value="1"/>
</dbReference>
<dbReference type="RefSeq" id="WP_090530140.1">
    <property type="nucleotide sequence ID" value="NZ_FNRQ01000001.1"/>
</dbReference>
<keyword evidence="2 5" id="KW-0238">DNA-binding</keyword>
<dbReference type="PANTHER" id="PTHR48111">
    <property type="entry name" value="REGULATOR OF RPOS"/>
    <property type="match status" value="1"/>
</dbReference>
<evidence type="ECO:0000313" key="9">
    <source>
        <dbReference type="Proteomes" id="UP000198638"/>
    </source>
</evidence>
<dbReference type="GO" id="GO:0000156">
    <property type="term" value="F:phosphorelay response regulator activity"/>
    <property type="evidence" value="ECO:0007669"/>
    <property type="project" value="TreeGrafter"/>
</dbReference>
<evidence type="ECO:0000256" key="5">
    <source>
        <dbReference type="PROSITE-ProRule" id="PRU01091"/>
    </source>
</evidence>
<keyword evidence="9" id="KW-1185">Reference proteome</keyword>
<dbReference type="PROSITE" id="PS51755">
    <property type="entry name" value="OMPR_PHOB"/>
    <property type="match status" value="1"/>
</dbReference>
<dbReference type="PROSITE" id="PS50110">
    <property type="entry name" value="RESPONSE_REGULATORY"/>
    <property type="match status" value="1"/>
</dbReference>
<evidence type="ECO:0000256" key="3">
    <source>
        <dbReference type="ARBA" id="ARBA00023163"/>
    </source>
</evidence>
<evidence type="ECO:0000256" key="2">
    <source>
        <dbReference type="ARBA" id="ARBA00023125"/>
    </source>
</evidence>
<accession>A0A1H4AF95</accession>
<dbReference type="InterPro" id="IPR001789">
    <property type="entry name" value="Sig_transdc_resp-reg_receiver"/>
</dbReference>
<dbReference type="InterPro" id="IPR036388">
    <property type="entry name" value="WH-like_DNA-bd_sf"/>
</dbReference>
<proteinExistence type="predicted"/>
<keyword evidence="3" id="KW-0804">Transcription</keyword>
<dbReference type="GO" id="GO:0000976">
    <property type="term" value="F:transcription cis-regulatory region binding"/>
    <property type="evidence" value="ECO:0007669"/>
    <property type="project" value="TreeGrafter"/>
</dbReference>
<dbReference type="SUPFAM" id="SSF46894">
    <property type="entry name" value="C-terminal effector domain of the bipartite response regulators"/>
    <property type="match status" value="1"/>
</dbReference>
<name>A0A1H4AF95_9BURK</name>
<dbReference type="CDD" id="cd00383">
    <property type="entry name" value="trans_reg_C"/>
    <property type="match status" value="1"/>
</dbReference>
<dbReference type="Gene3D" id="1.10.10.10">
    <property type="entry name" value="Winged helix-like DNA-binding domain superfamily/Winged helix DNA-binding domain"/>
    <property type="match status" value="1"/>
</dbReference>
<dbReference type="SMART" id="SM00448">
    <property type="entry name" value="REC"/>
    <property type="match status" value="1"/>
</dbReference>
<feature type="domain" description="Response regulatory" evidence="6">
    <location>
        <begin position="2"/>
        <end position="116"/>
    </location>
</feature>
<evidence type="ECO:0000259" key="6">
    <source>
        <dbReference type="PROSITE" id="PS50110"/>
    </source>
</evidence>
<dbReference type="Proteomes" id="UP000198638">
    <property type="component" value="Unassembled WGS sequence"/>
</dbReference>
<dbReference type="InterPro" id="IPR039420">
    <property type="entry name" value="WalR-like"/>
</dbReference>
<feature type="modified residue" description="4-aspartylphosphate" evidence="4">
    <location>
        <position position="51"/>
    </location>
</feature>
<dbReference type="Pfam" id="PF00072">
    <property type="entry name" value="Response_reg"/>
    <property type="match status" value="1"/>
</dbReference>
<keyword evidence="4" id="KW-0597">Phosphoprotein</keyword>
<dbReference type="Gene3D" id="6.10.250.690">
    <property type="match status" value="1"/>
</dbReference>
<keyword evidence="1" id="KW-0805">Transcription regulation</keyword>
<dbReference type="Pfam" id="PF00486">
    <property type="entry name" value="Trans_reg_C"/>
    <property type="match status" value="1"/>
</dbReference>
<organism evidence="8 9">
    <name type="scientific">Paraburkholderia sartisoli</name>
    <dbReference type="NCBI Taxonomy" id="83784"/>
    <lineage>
        <taxon>Bacteria</taxon>
        <taxon>Pseudomonadati</taxon>
        <taxon>Pseudomonadota</taxon>
        <taxon>Betaproteobacteria</taxon>
        <taxon>Burkholderiales</taxon>
        <taxon>Burkholderiaceae</taxon>
        <taxon>Paraburkholderia</taxon>
    </lineage>
</organism>
<dbReference type="SMART" id="SM00862">
    <property type="entry name" value="Trans_reg_C"/>
    <property type="match status" value="1"/>
</dbReference>
<evidence type="ECO:0000259" key="7">
    <source>
        <dbReference type="PROSITE" id="PS51755"/>
    </source>
</evidence>
<dbReference type="InterPro" id="IPR011006">
    <property type="entry name" value="CheY-like_superfamily"/>
</dbReference>
<sequence>MKLLLVEDDADLARWVINLMQVENFALDWAEDGERAETLLGLQHYDAVLLDLRLPGIGGKDVLARLRRKRDSVPVLMLTANGSTDDKVACFSAGADDYVVKPFDARELVARIKALIRRQAAGDKGQFLDCGDLHYLFDTREFMLHGEPLPLRRREHAILETLILKQGKTVAKALLMDSVFNLDDEPSADAIDIYIHRLRKHLAHSSARIMTLRGLGYILREEEPREVFAGGAVTMSS</sequence>
<feature type="domain" description="OmpR/PhoB-type" evidence="7">
    <location>
        <begin position="125"/>
        <end position="221"/>
    </location>
</feature>
<dbReference type="GO" id="GO:0032993">
    <property type="term" value="C:protein-DNA complex"/>
    <property type="evidence" value="ECO:0007669"/>
    <property type="project" value="TreeGrafter"/>
</dbReference>
<dbReference type="SUPFAM" id="SSF52172">
    <property type="entry name" value="CheY-like"/>
    <property type="match status" value="1"/>
</dbReference>
<evidence type="ECO:0000256" key="1">
    <source>
        <dbReference type="ARBA" id="ARBA00023015"/>
    </source>
</evidence>
<feature type="DNA-binding region" description="OmpR/PhoB-type" evidence="5">
    <location>
        <begin position="125"/>
        <end position="221"/>
    </location>
</feature>
<gene>
    <name evidence="8" type="ORF">SAMN05192564_1011161</name>
</gene>
<dbReference type="OrthoDB" id="9802426at2"/>
<dbReference type="CDD" id="cd17624">
    <property type="entry name" value="REC_OmpR_PmrA-like"/>
    <property type="match status" value="1"/>
</dbReference>
<dbReference type="PANTHER" id="PTHR48111:SF67">
    <property type="entry name" value="TRANSCRIPTIONAL REGULATORY PROTEIN TCTD"/>
    <property type="match status" value="1"/>
</dbReference>